<keyword evidence="10" id="KW-1185">Reference proteome</keyword>
<name>A0A9K3KEW4_9STRA</name>
<keyword evidence="5" id="KW-0472">Membrane</keyword>
<dbReference type="Pfam" id="PF10502">
    <property type="entry name" value="Peptidase_S26"/>
    <property type="match status" value="1"/>
</dbReference>
<dbReference type="GO" id="GO:0006465">
    <property type="term" value="P:signal peptide processing"/>
    <property type="evidence" value="ECO:0007669"/>
    <property type="project" value="InterPro"/>
</dbReference>
<feature type="active site" evidence="4">
    <location>
        <position position="144"/>
    </location>
</feature>
<dbReference type="AlphaFoldDB" id="A0A9K3KEW4"/>
<dbReference type="PANTHER" id="PTHR43390">
    <property type="entry name" value="SIGNAL PEPTIDASE I"/>
    <property type="match status" value="1"/>
</dbReference>
<evidence type="ECO:0000256" key="5">
    <source>
        <dbReference type="RuleBase" id="RU362041"/>
    </source>
</evidence>
<dbReference type="PROSITE" id="PS00761">
    <property type="entry name" value="SPASE_I_3"/>
    <property type="match status" value="1"/>
</dbReference>
<gene>
    <name evidence="9" type="ORF">IV203_007233</name>
</gene>
<evidence type="ECO:0000256" key="1">
    <source>
        <dbReference type="ARBA" id="ARBA00000677"/>
    </source>
</evidence>
<dbReference type="NCBIfam" id="TIGR02227">
    <property type="entry name" value="sigpep_I_bact"/>
    <property type="match status" value="1"/>
</dbReference>
<evidence type="ECO:0000256" key="3">
    <source>
        <dbReference type="ARBA" id="ARBA00022801"/>
    </source>
</evidence>
<dbReference type="GO" id="GO:0004252">
    <property type="term" value="F:serine-type endopeptidase activity"/>
    <property type="evidence" value="ECO:0007669"/>
    <property type="project" value="InterPro"/>
</dbReference>
<sequence length="293" mass="33230">MAGRTRQIHSSASLLTPMFCGILLMLAFFLAADAFHTPVSQTSRRKSGITRHLEVRPIINYGQLVSRMSADEGQLEEPFVPEQGGGGNNNNNKIPKDDSIGAKFQRWWNSDEGKDDVKTYFFSLAIALLLRFTIIEPRFIPSLSMYPTFEVGDQLAVEKVTKRLRPFYRQEVVVFNPPQAFRDIMVDQYGQDASRAKEALIKRIVAIEGDEVEVKRGKLYVNGDQQDEPYTAEDANYEFGPVKVPPDCVLVLGDNRNHSLDGHIWGFLPKKNVIGRAVFVYWPPWRLGNEGMY</sequence>
<dbReference type="EC" id="3.4.21.-" evidence="5"/>
<comment type="catalytic activity">
    <reaction evidence="1">
        <text>Cleavage of hydrophobic, N-terminal signal or leader sequences from secreted and periplasmic proteins.</text>
        <dbReference type="EC" id="3.4.21.89"/>
    </reaction>
</comment>
<feature type="signal peptide" evidence="7">
    <location>
        <begin position="1"/>
        <end position="34"/>
    </location>
</feature>
<evidence type="ECO:0000259" key="8">
    <source>
        <dbReference type="Pfam" id="PF10502"/>
    </source>
</evidence>
<keyword evidence="5" id="KW-0645">Protease</keyword>
<dbReference type="InterPro" id="IPR019533">
    <property type="entry name" value="Peptidase_S26"/>
</dbReference>
<dbReference type="PROSITE" id="PS00501">
    <property type="entry name" value="SPASE_I_1"/>
    <property type="match status" value="1"/>
</dbReference>
<dbReference type="GO" id="GO:0009003">
    <property type="term" value="F:signal peptidase activity"/>
    <property type="evidence" value="ECO:0007669"/>
    <property type="project" value="UniProtKB-EC"/>
</dbReference>
<dbReference type="InterPro" id="IPR019758">
    <property type="entry name" value="Pept_S26A_signal_pept_1_CS"/>
</dbReference>
<comment type="similarity">
    <text evidence="2 5">Belongs to the peptidase S26 family.</text>
</comment>
<dbReference type="InterPro" id="IPR019756">
    <property type="entry name" value="Pept_S26A_signal_pept_1_Ser-AS"/>
</dbReference>
<feature type="chain" id="PRO_5039903222" description="Mitochondrial inner membrane protease subunit" evidence="7">
    <location>
        <begin position="35"/>
        <end position="293"/>
    </location>
</feature>
<reference evidence="9" key="1">
    <citation type="journal article" date="2021" name="Sci. Rep.">
        <title>Diploid genomic architecture of Nitzschia inconspicua, an elite biomass production diatom.</title>
        <authorList>
            <person name="Oliver A."/>
            <person name="Podell S."/>
            <person name="Pinowska A."/>
            <person name="Traller J.C."/>
            <person name="Smith S.R."/>
            <person name="McClure R."/>
            <person name="Beliaev A."/>
            <person name="Bohutskyi P."/>
            <person name="Hill E.A."/>
            <person name="Rabines A."/>
            <person name="Zheng H."/>
            <person name="Allen L.Z."/>
            <person name="Kuo A."/>
            <person name="Grigoriev I.V."/>
            <person name="Allen A.E."/>
            <person name="Hazlebeck D."/>
            <person name="Allen E.E."/>
        </authorList>
    </citation>
    <scope>NUCLEOTIDE SEQUENCE</scope>
    <source>
        <strain evidence="9">Hildebrandi</strain>
    </source>
</reference>
<dbReference type="InterPro" id="IPR000223">
    <property type="entry name" value="Pept_S26A_signal_pept_1"/>
</dbReference>
<evidence type="ECO:0000313" key="9">
    <source>
        <dbReference type="EMBL" id="KAG7342141.1"/>
    </source>
</evidence>
<keyword evidence="5" id="KW-0999">Mitochondrion inner membrane</keyword>
<evidence type="ECO:0000313" key="10">
    <source>
        <dbReference type="Proteomes" id="UP000693970"/>
    </source>
</evidence>
<reference evidence="9" key="2">
    <citation type="submission" date="2021-04" db="EMBL/GenBank/DDBJ databases">
        <authorList>
            <person name="Podell S."/>
        </authorList>
    </citation>
    <scope>NUCLEOTIDE SEQUENCE</scope>
    <source>
        <strain evidence="9">Hildebrandi</strain>
    </source>
</reference>
<evidence type="ECO:0000256" key="4">
    <source>
        <dbReference type="PIRSR" id="PIRSR600223-1"/>
    </source>
</evidence>
<evidence type="ECO:0000256" key="7">
    <source>
        <dbReference type="SAM" id="SignalP"/>
    </source>
</evidence>
<evidence type="ECO:0000256" key="6">
    <source>
        <dbReference type="SAM" id="MobiDB-lite"/>
    </source>
</evidence>
<evidence type="ECO:0000256" key="2">
    <source>
        <dbReference type="ARBA" id="ARBA00009370"/>
    </source>
</evidence>
<comment type="caution">
    <text evidence="9">The sequence shown here is derived from an EMBL/GenBank/DDBJ whole genome shotgun (WGS) entry which is preliminary data.</text>
</comment>
<dbReference type="OrthoDB" id="308440at2759"/>
<dbReference type="PANTHER" id="PTHR43390:SF1">
    <property type="entry name" value="CHLOROPLAST PROCESSING PEPTIDASE"/>
    <property type="match status" value="1"/>
</dbReference>
<proteinExistence type="inferred from homology"/>
<organism evidence="9 10">
    <name type="scientific">Nitzschia inconspicua</name>
    <dbReference type="NCBI Taxonomy" id="303405"/>
    <lineage>
        <taxon>Eukaryota</taxon>
        <taxon>Sar</taxon>
        <taxon>Stramenopiles</taxon>
        <taxon>Ochrophyta</taxon>
        <taxon>Bacillariophyta</taxon>
        <taxon>Bacillariophyceae</taxon>
        <taxon>Bacillariophycidae</taxon>
        <taxon>Bacillariales</taxon>
        <taxon>Bacillariaceae</taxon>
        <taxon>Nitzschia</taxon>
    </lineage>
</organism>
<keyword evidence="3 5" id="KW-0378">Hydrolase</keyword>
<comment type="subcellular location">
    <subcellularLocation>
        <location evidence="5">Mitochondrion inner membrane</location>
    </subcellularLocation>
</comment>
<dbReference type="Proteomes" id="UP000693970">
    <property type="component" value="Unassembled WGS sequence"/>
</dbReference>
<keyword evidence="5" id="KW-0496">Mitochondrion</keyword>
<feature type="domain" description="Peptidase S26" evidence="8">
    <location>
        <begin position="117"/>
        <end position="282"/>
    </location>
</feature>
<dbReference type="GO" id="GO:0005743">
    <property type="term" value="C:mitochondrial inner membrane"/>
    <property type="evidence" value="ECO:0007669"/>
    <property type="project" value="UniProtKB-SubCell"/>
</dbReference>
<dbReference type="CDD" id="cd06530">
    <property type="entry name" value="S26_SPase_I"/>
    <property type="match status" value="1"/>
</dbReference>
<dbReference type="EMBL" id="JAGRRH010000025">
    <property type="protein sequence ID" value="KAG7342141.1"/>
    <property type="molecule type" value="Genomic_DNA"/>
</dbReference>
<protein>
    <recommendedName>
        <fullName evidence="5">Mitochondrial inner membrane protease subunit</fullName>
        <ecNumber evidence="5">3.4.21.-</ecNumber>
    </recommendedName>
</protein>
<accession>A0A9K3KEW4</accession>
<keyword evidence="7" id="KW-0732">Signal</keyword>
<feature type="active site" evidence="4">
    <location>
        <position position="202"/>
    </location>
</feature>
<feature type="region of interest" description="Disordered" evidence="6">
    <location>
        <begin position="77"/>
        <end position="96"/>
    </location>
</feature>